<evidence type="ECO:0000313" key="12">
    <source>
        <dbReference type="Proteomes" id="UP000600565"/>
    </source>
</evidence>
<dbReference type="EMBL" id="JACSPW010000005">
    <property type="protein sequence ID" value="MBD8032821.1"/>
    <property type="molecule type" value="Genomic_DNA"/>
</dbReference>
<dbReference type="PANTHER" id="PTHR30309">
    <property type="entry name" value="INNER MEMBRANE PROTEIN YGIH"/>
    <property type="match status" value="1"/>
</dbReference>
<comment type="subcellular location">
    <subcellularLocation>
        <location evidence="10">Cell membrane</location>
        <topology evidence="10">Multi-pass membrane protein</topology>
    </subcellularLocation>
</comment>
<comment type="catalytic activity">
    <reaction evidence="10">
        <text>an acyl phosphate + sn-glycerol 3-phosphate = a 1-acyl-sn-glycero-3-phosphate + phosphate</text>
        <dbReference type="Rhea" id="RHEA:34075"/>
        <dbReference type="ChEBI" id="CHEBI:43474"/>
        <dbReference type="ChEBI" id="CHEBI:57597"/>
        <dbReference type="ChEBI" id="CHEBI:57970"/>
        <dbReference type="ChEBI" id="CHEBI:59918"/>
        <dbReference type="EC" id="2.3.1.275"/>
    </reaction>
</comment>
<evidence type="ECO:0000256" key="4">
    <source>
        <dbReference type="ARBA" id="ARBA00022692"/>
    </source>
</evidence>
<accession>A0ABR8XLK2</accession>
<reference evidence="11 12" key="1">
    <citation type="submission" date="2020-08" db="EMBL/GenBank/DDBJ databases">
        <title>A Genomic Blueprint of the Chicken Gut Microbiome.</title>
        <authorList>
            <person name="Gilroy R."/>
            <person name="Ravi A."/>
            <person name="Getino M."/>
            <person name="Pursley I."/>
            <person name="Horton D.L."/>
            <person name="Alikhan N.-F."/>
            <person name="Baker D."/>
            <person name="Gharbi K."/>
            <person name="Hall N."/>
            <person name="Watson M."/>
            <person name="Adriaenssens E.M."/>
            <person name="Foster-Nyarko E."/>
            <person name="Jarju S."/>
            <person name="Secka A."/>
            <person name="Antonio M."/>
            <person name="Oren A."/>
            <person name="Chaudhuri R."/>
            <person name="La Ragione R.M."/>
            <person name="Hildebrand F."/>
            <person name="Pallen M.J."/>
        </authorList>
    </citation>
    <scope>NUCLEOTIDE SEQUENCE [LARGE SCALE GENOMIC DNA]</scope>
    <source>
        <strain evidence="11 12">Sa1YVA6</strain>
    </source>
</reference>
<dbReference type="RefSeq" id="WP_191703408.1">
    <property type="nucleotide sequence ID" value="NZ_JACSPW010000005.1"/>
</dbReference>
<organism evidence="11 12">
    <name type="scientific">Solibacillus merdavium</name>
    <dbReference type="NCBI Taxonomy" id="2762218"/>
    <lineage>
        <taxon>Bacteria</taxon>
        <taxon>Bacillati</taxon>
        <taxon>Bacillota</taxon>
        <taxon>Bacilli</taxon>
        <taxon>Bacillales</taxon>
        <taxon>Caryophanaceae</taxon>
        <taxon>Solibacillus</taxon>
    </lineage>
</organism>
<dbReference type="Proteomes" id="UP000600565">
    <property type="component" value="Unassembled WGS sequence"/>
</dbReference>
<keyword evidence="6 10" id="KW-0443">Lipid metabolism</keyword>
<feature type="transmembrane region" description="Helical" evidence="10">
    <location>
        <begin position="5"/>
        <end position="27"/>
    </location>
</feature>
<keyword evidence="2 10" id="KW-0444">Lipid biosynthesis</keyword>
<comment type="caution">
    <text evidence="11">The sequence shown here is derived from an EMBL/GenBank/DDBJ whole genome shotgun (WGS) entry which is preliminary data.</text>
</comment>
<feature type="transmembrane region" description="Helical" evidence="10">
    <location>
        <begin position="54"/>
        <end position="76"/>
    </location>
</feature>
<dbReference type="EC" id="2.3.1.275" evidence="10"/>
<feature type="transmembrane region" description="Helical" evidence="10">
    <location>
        <begin position="163"/>
        <end position="180"/>
    </location>
</feature>
<dbReference type="NCBIfam" id="TIGR00023">
    <property type="entry name" value="glycerol-3-phosphate 1-O-acyltransferase PlsY"/>
    <property type="match status" value="1"/>
</dbReference>
<keyword evidence="5 10" id="KW-1133">Transmembrane helix</keyword>
<comment type="similarity">
    <text evidence="10">Belongs to the PlsY family.</text>
</comment>
<dbReference type="HAMAP" id="MF_01043">
    <property type="entry name" value="PlsY"/>
    <property type="match status" value="1"/>
</dbReference>
<evidence type="ECO:0000256" key="8">
    <source>
        <dbReference type="ARBA" id="ARBA00023209"/>
    </source>
</evidence>
<dbReference type="Pfam" id="PF02660">
    <property type="entry name" value="G3P_acyltransf"/>
    <property type="match status" value="1"/>
</dbReference>
<dbReference type="PANTHER" id="PTHR30309:SF0">
    <property type="entry name" value="GLYCEROL-3-PHOSPHATE ACYLTRANSFERASE-RELATED"/>
    <property type="match status" value="1"/>
</dbReference>
<comment type="function">
    <text evidence="10">Catalyzes the transfer of an acyl group from acyl-phosphate (acyl-PO(4)) to glycerol-3-phosphate (G3P) to form lysophosphatidic acid (LPA). This enzyme utilizes acyl-phosphate as fatty acyl donor, but not acyl-CoA or acyl-ACP.</text>
</comment>
<evidence type="ECO:0000256" key="5">
    <source>
        <dbReference type="ARBA" id="ARBA00022989"/>
    </source>
</evidence>
<feature type="transmembrane region" description="Helical" evidence="10">
    <location>
        <begin position="108"/>
        <end position="132"/>
    </location>
</feature>
<keyword evidence="8 10" id="KW-0594">Phospholipid biosynthesis</keyword>
<keyword evidence="9 10" id="KW-1208">Phospholipid metabolism</keyword>
<evidence type="ECO:0000256" key="1">
    <source>
        <dbReference type="ARBA" id="ARBA00022475"/>
    </source>
</evidence>
<evidence type="ECO:0000256" key="10">
    <source>
        <dbReference type="HAMAP-Rule" id="MF_01043"/>
    </source>
</evidence>
<evidence type="ECO:0000256" key="9">
    <source>
        <dbReference type="ARBA" id="ARBA00023264"/>
    </source>
</evidence>
<gene>
    <name evidence="10 11" type="primary">plsY</name>
    <name evidence="11" type="ORF">H9632_07055</name>
</gene>
<keyword evidence="3 10" id="KW-0808">Transferase</keyword>
<evidence type="ECO:0000256" key="3">
    <source>
        <dbReference type="ARBA" id="ARBA00022679"/>
    </source>
</evidence>
<evidence type="ECO:0000256" key="7">
    <source>
        <dbReference type="ARBA" id="ARBA00023136"/>
    </source>
</evidence>
<comment type="pathway">
    <text evidence="10">Lipid metabolism; phospholipid metabolism.</text>
</comment>
<sequence>MINALIIICAYLIGSIPSALWIGKIFYKTDIRKQGSGNLGTTNTFRVLGKKPGIAVLLLDIFKGTAAVLLPLLAIFSDSTVHPLILGIVAAAGHMFPIFASFRGGKAVATSAGIILGYNLPLFLVLLTVFIISLKTTKMVSLTSMIASAVAIIYVTINWIVTGEYALFILVAILASFIFYRHRENIIRIKNGTEPKIKGF</sequence>
<protein>
    <recommendedName>
        <fullName evidence="10">Glycerol-3-phosphate acyltransferase</fullName>
    </recommendedName>
    <alternativeName>
        <fullName evidence="10">Acyl-PO4 G3P acyltransferase</fullName>
    </alternativeName>
    <alternativeName>
        <fullName evidence="10">Acyl-phosphate--glycerol-3-phosphate acyltransferase</fullName>
    </alternativeName>
    <alternativeName>
        <fullName evidence="10">G3P acyltransferase</fullName>
        <shortName evidence="10">GPAT</shortName>
        <ecNumber evidence="10">2.3.1.275</ecNumber>
    </alternativeName>
    <alternativeName>
        <fullName evidence="10">Lysophosphatidic acid synthase</fullName>
        <shortName evidence="10">LPA synthase</shortName>
    </alternativeName>
</protein>
<dbReference type="InterPro" id="IPR003811">
    <property type="entry name" value="G3P_acylTferase_PlsY"/>
</dbReference>
<keyword evidence="1 10" id="KW-1003">Cell membrane</keyword>
<evidence type="ECO:0000313" key="11">
    <source>
        <dbReference type="EMBL" id="MBD8032821.1"/>
    </source>
</evidence>
<comment type="subunit">
    <text evidence="10">Probably interacts with PlsX.</text>
</comment>
<evidence type="ECO:0000256" key="2">
    <source>
        <dbReference type="ARBA" id="ARBA00022516"/>
    </source>
</evidence>
<feature type="transmembrane region" description="Helical" evidence="10">
    <location>
        <begin position="83"/>
        <end position="102"/>
    </location>
</feature>
<name>A0ABR8XLK2_9BACL</name>
<keyword evidence="12" id="KW-1185">Reference proteome</keyword>
<dbReference type="SMART" id="SM01207">
    <property type="entry name" value="G3P_acyltransf"/>
    <property type="match status" value="1"/>
</dbReference>
<keyword evidence="4 10" id="KW-0812">Transmembrane</keyword>
<keyword evidence="7 10" id="KW-0472">Membrane</keyword>
<evidence type="ECO:0000256" key="6">
    <source>
        <dbReference type="ARBA" id="ARBA00023098"/>
    </source>
</evidence>
<proteinExistence type="inferred from homology"/>